<dbReference type="AlphaFoldDB" id="A0A4Q9MGQ4"/>
<sequence length="153" mass="16315">MSNERSPLINPLVPIEQSQAQIFPSSPASRLAFVELIIYNNRAFVVHAAWSWHSPLDPSPGQNMERLEGLHSISTQPDATAQSSRPAQHSDSNSHLPGPIPFPLPLIGPDGQCPRSCGSISVSSTPSHRTPGVALLASPHNTSVMSTSLCVLP</sequence>
<evidence type="ECO:0000313" key="2">
    <source>
        <dbReference type="EMBL" id="TBU25046.1"/>
    </source>
</evidence>
<evidence type="ECO:0000256" key="1">
    <source>
        <dbReference type="SAM" id="MobiDB-lite"/>
    </source>
</evidence>
<gene>
    <name evidence="2" type="ORF">BD311DRAFT_528291</name>
</gene>
<feature type="region of interest" description="Disordered" evidence="1">
    <location>
        <begin position="57"/>
        <end position="101"/>
    </location>
</feature>
<feature type="compositionally biased region" description="Polar residues" evidence="1">
    <location>
        <begin position="72"/>
        <end position="95"/>
    </location>
</feature>
<dbReference type="EMBL" id="ML143468">
    <property type="protein sequence ID" value="TBU25046.1"/>
    <property type="molecule type" value="Genomic_DNA"/>
</dbReference>
<proteinExistence type="predicted"/>
<organism evidence="2">
    <name type="scientific">Dichomitus squalens</name>
    <dbReference type="NCBI Taxonomy" id="114155"/>
    <lineage>
        <taxon>Eukaryota</taxon>
        <taxon>Fungi</taxon>
        <taxon>Dikarya</taxon>
        <taxon>Basidiomycota</taxon>
        <taxon>Agaricomycotina</taxon>
        <taxon>Agaricomycetes</taxon>
        <taxon>Polyporales</taxon>
        <taxon>Polyporaceae</taxon>
        <taxon>Dichomitus</taxon>
    </lineage>
</organism>
<protein>
    <submittedName>
        <fullName evidence="2">Uncharacterized protein</fullName>
    </submittedName>
</protein>
<accession>A0A4Q9MGQ4</accession>
<name>A0A4Q9MGQ4_9APHY</name>
<reference evidence="2" key="1">
    <citation type="submission" date="2019-01" db="EMBL/GenBank/DDBJ databases">
        <title>Draft genome sequences of three monokaryotic isolates of the white-rot basidiomycete fungus Dichomitus squalens.</title>
        <authorList>
            <consortium name="DOE Joint Genome Institute"/>
            <person name="Lopez S.C."/>
            <person name="Andreopoulos B."/>
            <person name="Pangilinan J."/>
            <person name="Lipzen A."/>
            <person name="Riley R."/>
            <person name="Ahrendt S."/>
            <person name="Ng V."/>
            <person name="Barry K."/>
            <person name="Daum C."/>
            <person name="Grigoriev I.V."/>
            <person name="Hilden K.S."/>
            <person name="Makela M.R."/>
            <person name="de Vries R.P."/>
        </authorList>
    </citation>
    <scope>NUCLEOTIDE SEQUENCE [LARGE SCALE GENOMIC DNA]</scope>
    <source>
        <strain evidence="2">OM18370.1</strain>
    </source>
</reference>
<dbReference type="Proteomes" id="UP000292957">
    <property type="component" value="Unassembled WGS sequence"/>
</dbReference>